<protein>
    <submittedName>
        <fullName evidence="3">Uncharacterized protein</fullName>
    </submittedName>
</protein>
<dbReference type="Proteomes" id="UP001302126">
    <property type="component" value="Unassembled WGS sequence"/>
</dbReference>
<gene>
    <name evidence="3" type="ORF">QBC35DRAFT_555763</name>
</gene>
<keyword evidence="2" id="KW-0732">Signal</keyword>
<evidence type="ECO:0000256" key="2">
    <source>
        <dbReference type="SAM" id="SignalP"/>
    </source>
</evidence>
<keyword evidence="4" id="KW-1185">Reference proteome</keyword>
<evidence type="ECO:0000256" key="1">
    <source>
        <dbReference type="SAM" id="MobiDB-lite"/>
    </source>
</evidence>
<reference evidence="3" key="1">
    <citation type="journal article" date="2023" name="Mol. Phylogenet. Evol.">
        <title>Genome-scale phylogeny and comparative genomics of the fungal order Sordariales.</title>
        <authorList>
            <person name="Hensen N."/>
            <person name="Bonometti L."/>
            <person name="Westerberg I."/>
            <person name="Brannstrom I.O."/>
            <person name="Guillou S."/>
            <person name="Cros-Aarteil S."/>
            <person name="Calhoun S."/>
            <person name="Haridas S."/>
            <person name="Kuo A."/>
            <person name="Mondo S."/>
            <person name="Pangilinan J."/>
            <person name="Riley R."/>
            <person name="LaButti K."/>
            <person name="Andreopoulos B."/>
            <person name="Lipzen A."/>
            <person name="Chen C."/>
            <person name="Yan M."/>
            <person name="Daum C."/>
            <person name="Ng V."/>
            <person name="Clum A."/>
            <person name="Steindorff A."/>
            <person name="Ohm R.A."/>
            <person name="Martin F."/>
            <person name="Silar P."/>
            <person name="Natvig D.O."/>
            <person name="Lalanne C."/>
            <person name="Gautier V."/>
            <person name="Ament-Velasquez S.L."/>
            <person name="Kruys A."/>
            <person name="Hutchinson M.I."/>
            <person name="Powell A.J."/>
            <person name="Barry K."/>
            <person name="Miller A.N."/>
            <person name="Grigoriev I.V."/>
            <person name="Debuchy R."/>
            <person name="Gladieux P."/>
            <person name="Hiltunen Thoren M."/>
            <person name="Johannesson H."/>
        </authorList>
    </citation>
    <scope>NUCLEOTIDE SEQUENCE</scope>
    <source>
        <strain evidence="3">PSN309</strain>
    </source>
</reference>
<accession>A0AAN6WP61</accession>
<organism evidence="3 4">
    <name type="scientific">Podospora australis</name>
    <dbReference type="NCBI Taxonomy" id="1536484"/>
    <lineage>
        <taxon>Eukaryota</taxon>
        <taxon>Fungi</taxon>
        <taxon>Dikarya</taxon>
        <taxon>Ascomycota</taxon>
        <taxon>Pezizomycotina</taxon>
        <taxon>Sordariomycetes</taxon>
        <taxon>Sordariomycetidae</taxon>
        <taxon>Sordariales</taxon>
        <taxon>Podosporaceae</taxon>
        <taxon>Podospora</taxon>
    </lineage>
</organism>
<sequence length="371" mass="39712">MLVPKFQLKPLKAVTVLWFLAVVIITPAATASGIPSDVPNPAKFLRRAYARATVLGKYVYIEGGEVSQVGDDGNIVLYKNSSFAHSVTSTLSIDLSKPWDAQSVAIRTIPKPPSGDIPSRSCGHLWTNTAAGELYSWGGFWPYGEGIKPQRELYKFTADGEGGGTWSVEQHPTKDTGTSILGPNGLRSGEQGAFASDAERGFIIGGWKGTEGFSPFGAGGLADSMAHFVPGFGRNGGMVFVLGGWTAPAAESDKMAQLEDEDAAPLGFQELTFFDTVTKKKYTQVTTGTPPGWPRSASCVTGFPTGSGGYDIFIMGGSNKQDQITYQDAYVRQALVIGGGGGDWGLQWDVPDPAPQGLLLFDMTNWTWKYR</sequence>
<name>A0AAN6WP61_9PEZI</name>
<reference evidence="3" key="2">
    <citation type="submission" date="2023-05" db="EMBL/GenBank/DDBJ databases">
        <authorList>
            <consortium name="Lawrence Berkeley National Laboratory"/>
            <person name="Steindorff A."/>
            <person name="Hensen N."/>
            <person name="Bonometti L."/>
            <person name="Westerberg I."/>
            <person name="Brannstrom I.O."/>
            <person name="Guillou S."/>
            <person name="Cros-Aarteil S."/>
            <person name="Calhoun S."/>
            <person name="Haridas S."/>
            <person name="Kuo A."/>
            <person name="Mondo S."/>
            <person name="Pangilinan J."/>
            <person name="Riley R."/>
            <person name="Labutti K."/>
            <person name="Andreopoulos B."/>
            <person name="Lipzen A."/>
            <person name="Chen C."/>
            <person name="Yanf M."/>
            <person name="Daum C."/>
            <person name="Ng V."/>
            <person name="Clum A."/>
            <person name="Ohm R."/>
            <person name="Martin F."/>
            <person name="Silar P."/>
            <person name="Natvig D."/>
            <person name="Lalanne C."/>
            <person name="Gautier V."/>
            <person name="Ament-Velasquez S.L."/>
            <person name="Kruys A."/>
            <person name="Hutchinson M.I."/>
            <person name="Powell A.J."/>
            <person name="Barry K."/>
            <person name="Miller A.N."/>
            <person name="Grigoriev I.V."/>
            <person name="Debuchy R."/>
            <person name="Gladieux P."/>
            <person name="Thoren M.H."/>
            <person name="Johannesson H."/>
        </authorList>
    </citation>
    <scope>NUCLEOTIDE SEQUENCE</scope>
    <source>
        <strain evidence="3">PSN309</strain>
    </source>
</reference>
<feature type="signal peptide" evidence="2">
    <location>
        <begin position="1"/>
        <end position="31"/>
    </location>
</feature>
<dbReference type="AlphaFoldDB" id="A0AAN6WP61"/>
<feature type="chain" id="PRO_5043015257" evidence="2">
    <location>
        <begin position="32"/>
        <end position="371"/>
    </location>
</feature>
<evidence type="ECO:0000313" key="4">
    <source>
        <dbReference type="Proteomes" id="UP001302126"/>
    </source>
</evidence>
<comment type="caution">
    <text evidence="3">The sequence shown here is derived from an EMBL/GenBank/DDBJ whole genome shotgun (WGS) entry which is preliminary data.</text>
</comment>
<feature type="region of interest" description="Disordered" evidence="1">
    <location>
        <begin position="165"/>
        <end position="184"/>
    </location>
</feature>
<proteinExistence type="predicted"/>
<dbReference type="EMBL" id="MU864440">
    <property type="protein sequence ID" value="KAK4185763.1"/>
    <property type="molecule type" value="Genomic_DNA"/>
</dbReference>
<feature type="compositionally biased region" description="Polar residues" evidence="1">
    <location>
        <begin position="167"/>
        <end position="181"/>
    </location>
</feature>
<evidence type="ECO:0000313" key="3">
    <source>
        <dbReference type="EMBL" id="KAK4185763.1"/>
    </source>
</evidence>